<feature type="region of interest" description="Disordered" evidence="2">
    <location>
        <begin position="1"/>
        <end position="22"/>
    </location>
</feature>
<evidence type="ECO:0000256" key="2">
    <source>
        <dbReference type="SAM" id="MobiDB-lite"/>
    </source>
</evidence>
<proteinExistence type="predicted"/>
<keyword evidence="1" id="KW-0175">Coiled coil</keyword>
<comment type="caution">
    <text evidence="3">The sequence shown here is derived from an EMBL/GenBank/DDBJ whole genome shotgun (WGS) entry which is preliminary data.</text>
</comment>
<evidence type="ECO:0000313" key="3">
    <source>
        <dbReference type="EMBL" id="KAH9835143.1"/>
    </source>
</evidence>
<organism evidence="3 4">
    <name type="scientific">Rhodofomes roseus</name>
    <dbReference type="NCBI Taxonomy" id="34475"/>
    <lineage>
        <taxon>Eukaryota</taxon>
        <taxon>Fungi</taxon>
        <taxon>Dikarya</taxon>
        <taxon>Basidiomycota</taxon>
        <taxon>Agaricomycotina</taxon>
        <taxon>Agaricomycetes</taxon>
        <taxon>Polyporales</taxon>
        <taxon>Rhodofomes</taxon>
    </lineage>
</organism>
<dbReference type="GeneID" id="72006961"/>
<protein>
    <submittedName>
        <fullName evidence="3">Uncharacterized protein</fullName>
    </submittedName>
</protein>
<evidence type="ECO:0000313" key="4">
    <source>
        <dbReference type="Proteomes" id="UP000814176"/>
    </source>
</evidence>
<feature type="region of interest" description="Disordered" evidence="2">
    <location>
        <begin position="405"/>
        <end position="427"/>
    </location>
</feature>
<dbReference type="EMBL" id="JADCUA010000013">
    <property type="protein sequence ID" value="KAH9835143.1"/>
    <property type="molecule type" value="Genomic_DNA"/>
</dbReference>
<evidence type="ECO:0000256" key="1">
    <source>
        <dbReference type="SAM" id="Coils"/>
    </source>
</evidence>
<feature type="region of interest" description="Disordered" evidence="2">
    <location>
        <begin position="108"/>
        <end position="163"/>
    </location>
</feature>
<keyword evidence="4" id="KW-1185">Reference proteome</keyword>
<feature type="compositionally biased region" description="Polar residues" evidence="2">
    <location>
        <begin position="129"/>
        <end position="140"/>
    </location>
</feature>
<sequence>MSYPHGSWSTKEEGGHGRYTDAPEAAGFQVNYIALNFINTSTDMISRQGTHYRRVPERGMVRQASSSPTSSLSGAMGDAHITNPQMGGGVPSGMAWSIPQGAYGQLADESSMSSFGPAPPTPASASPSGQFSLYTYQNAYSTPSYSPNPDPYPHHPPSLPSPTPFEQFAMQQANADAMARAHHGMSTPSPTSAGAMAGQMSMAPSPIPGAVPMGRAPRRSSSDEIRQLHQRIAELEADRDTALQRAHQLEQELARRIGGFGSSFASGSGALPSPVPTPTRAALPMALEENWRARTEARRQIFCSVNRAGNALCAWHDSRRERRAYPPRNAPPGVLNCGCTYEEALFEESLSRHGVGSYHPGESVRMDPALRNPLLQLLQTRYGYRDGDFDFDPVTQTWRDGEDAAHWKQKLASGAANARRNRGEDRR</sequence>
<gene>
    <name evidence="3" type="ORF">C8Q71DRAFT_823039</name>
</gene>
<feature type="compositionally biased region" description="Basic and acidic residues" evidence="2">
    <location>
        <begin position="10"/>
        <end position="21"/>
    </location>
</feature>
<feature type="coiled-coil region" evidence="1">
    <location>
        <begin position="218"/>
        <end position="252"/>
    </location>
</feature>
<name>A0ABQ8KDC1_9APHY</name>
<dbReference type="Proteomes" id="UP000814176">
    <property type="component" value="Unassembled WGS sequence"/>
</dbReference>
<dbReference type="RefSeq" id="XP_047777576.1">
    <property type="nucleotide sequence ID" value="XM_047926229.1"/>
</dbReference>
<reference evidence="3 4" key="1">
    <citation type="journal article" date="2021" name="Environ. Microbiol.">
        <title>Gene family expansions and transcriptome signatures uncover fungal adaptations to wood decay.</title>
        <authorList>
            <person name="Hage H."/>
            <person name="Miyauchi S."/>
            <person name="Viragh M."/>
            <person name="Drula E."/>
            <person name="Min B."/>
            <person name="Chaduli D."/>
            <person name="Navarro D."/>
            <person name="Favel A."/>
            <person name="Norest M."/>
            <person name="Lesage-Meessen L."/>
            <person name="Balint B."/>
            <person name="Merenyi Z."/>
            <person name="de Eugenio L."/>
            <person name="Morin E."/>
            <person name="Martinez A.T."/>
            <person name="Baldrian P."/>
            <person name="Stursova M."/>
            <person name="Martinez M.J."/>
            <person name="Novotny C."/>
            <person name="Magnuson J.K."/>
            <person name="Spatafora J.W."/>
            <person name="Maurice S."/>
            <person name="Pangilinan J."/>
            <person name="Andreopoulos W."/>
            <person name="LaButti K."/>
            <person name="Hundley H."/>
            <person name="Na H."/>
            <person name="Kuo A."/>
            <person name="Barry K."/>
            <person name="Lipzen A."/>
            <person name="Henrissat B."/>
            <person name="Riley R."/>
            <person name="Ahrendt S."/>
            <person name="Nagy L.G."/>
            <person name="Grigoriev I.V."/>
            <person name="Martin F."/>
            <person name="Rosso M.N."/>
        </authorList>
    </citation>
    <scope>NUCLEOTIDE SEQUENCE [LARGE SCALE GENOMIC DNA]</scope>
    <source>
        <strain evidence="3 4">CIRM-BRFM 1785</strain>
    </source>
</reference>
<accession>A0ABQ8KDC1</accession>
<feature type="compositionally biased region" description="Pro residues" evidence="2">
    <location>
        <begin position="146"/>
        <end position="163"/>
    </location>
</feature>